<dbReference type="EMBL" id="LAZR01000412">
    <property type="protein sequence ID" value="KKN70042.1"/>
    <property type="molecule type" value="Genomic_DNA"/>
</dbReference>
<dbReference type="AlphaFoldDB" id="A0A0F9T549"/>
<gene>
    <name evidence="1" type="ORF">LCGC14_0434890</name>
</gene>
<protein>
    <recommendedName>
        <fullName evidence="2">Terminase large subunit gp17-like C-terminal domain-containing protein</fullName>
    </recommendedName>
</protein>
<comment type="caution">
    <text evidence="1">The sequence shown here is derived from an EMBL/GenBank/DDBJ whole genome shotgun (WGS) entry which is preliminary data.</text>
</comment>
<evidence type="ECO:0000313" key="1">
    <source>
        <dbReference type="EMBL" id="KKN70042.1"/>
    </source>
</evidence>
<organism evidence="1">
    <name type="scientific">marine sediment metagenome</name>
    <dbReference type="NCBI Taxonomy" id="412755"/>
    <lineage>
        <taxon>unclassified sequences</taxon>
        <taxon>metagenomes</taxon>
        <taxon>ecological metagenomes</taxon>
    </lineage>
</organism>
<accession>A0A0F9T549</accession>
<reference evidence="1" key="1">
    <citation type="journal article" date="2015" name="Nature">
        <title>Complex archaea that bridge the gap between prokaryotes and eukaryotes.</title>
        <authorList>
            <person name="Spang A."/>
            <person name="Saw J.H."/>
            <person name="Jorgensen S.L."/>
            <person name="Zaremba-Niedzwiedzka K."/>
            <person name="Martijn J."/>
            <person name="Lind A.E."/>
            <person name="van Eijk R."/>
            <person name="Schleper C."/>
            <person name="Guy L."/>
            <person name="Ettema T.J."/>
        </authorList>
    </citation>
    <scope>NUCLEOTIDE SEQUENCE</scope>
</reference>
<sequence>MLRLRQSINDKIAKYEKVIKQCLVDGKDRDAVLLDRDMKRWRCRNDLYYLAKITGENSDKITKYKSFYEPFCDKVSLQTWQVIRLELHKNNEDLLPIDKVADERDFKYIQRLFLCYRTYYKTTIITKFHSLQLLLNFNNIHIVLCHDVENIASDNLVAIKNYFLTTEVGKLFPECIPKGKEWGNMSGFSLANRTDWGISEENIEARGKASNITGGHWQIAKKNDLENENSVNTKEQLEKTKKWDDQFNLGNFHDPKTPLQDYEGTIYHFSDLYMNKKGNPDIEVIEIPLLKDQNPNNITVENITHPERFSVEDIEFIKRDKGIWRFMCQMLLKPEDPARMQFKIDMLSYYSSIPKGSIFYELVDPASARKKKSDYTVMLIVGLGYFDGILKKFIADGVRDKLNPKQRIDLSIDLAKKWSIRGCGWEAIAFQETDCYYLEEARRKARLYYTITEIKSHKASKEDRIRGLVPEYSNHEWLWPEKGKIVKTSIFDGKSYDLTEELEYELRQFPLAEHDDLMDTQTFFNRISTIKPEQVKQDNESQGMTFGDYAKLKEDRIAEENKDPWARFTVGSRI</sequence>
<proteinExistence type="predicted"/>
<evidence type="ECO:0008006" key="2">
    <source>
        <dbReference type="Google" id="ProtNLM"/>
    </source>
</evidence>
<name>A0A0F9T549_9ZZZZ</name>